<feature type="compositionally biased region" description="Low complexity" evidence="1">
    <location>
        <begin position="1807"/>
        <end position="1820"/>
    </location>
</feature>
<dbReference type="Proteomes" id="UP000007259">
    <property type="component" value="Chromosome 31"/>
</dbReference>
<evidence type="ECO:0000313" key="3">
    <source>
        <dbReference type="Proteomes" id="UP000007259"/>
    </source>
</evidence>
<feature type="region of interest" description="Disordered" evidence="1">
    <location>
        <begin position="1996"/>
        <end position="2025"/>
    </location>
</feature>
<feature type="compositionally biased region" description="Polar residues" evidence="1">
    <location>
        <begin position="1625"/>
        <end position="1634"/>
    </location>
</feature>
<name>E9B321_LEIMU</name>
<dbReference type="Gene3D" id="1.25.40.10">
    <property type="entry name" value="Tetratricopeptide repeat domain"/>
    <property type="match status" value="1"/>
</dbReference>
<feature type="region of interest" description="Disordered" evidence="1">
    <location>
        <begin position="1547"/>
        <end position="1575"/>
    </location>
</feature>
<feature type="region of interest" description="Disordered" evidence="1">
    <location>
        <begin position="1599"/>
        <end position="1697"/>
    </location>
</feature>
<feature type="region of interest" description="Disordered" evidence="1">
    <location>
        <begin position="186"/>
        <end position="205"/>
    </location>
</feature>
<proteinExistence type="predicted"/>
<dbReference type="PhylomeDB" id="E9B321"/>
<feature type="region of interest" description="Disordered" evidence="1">
    <location>
        <begin position="610"/>
        <end position="698"/>
    </location>
</feature>
<gene>
    <name evidence="2" type="ORF">LMXM_31_2410</name>
</gene>
<feature type="compositionally biased region" description="Polar residues" evidence="1">
    <location>
        <begin position="22"/>
        <end position="31"/>
    </location>
</feature>
<dbReference type="KEGG" id="lmi:LMXM_31_2410"/>
<dbReference type="InterPro" id="IPR019734">
    <property type="entry name" value="TPR_rpt"/>
</dbReference>
<feature type="region of interest" description="Disordered" evidence="1">
    <location>
        <begin position="1192"/>
        <end position="1228"/>
    </location>
</feature>
<feature type="compositionally biased region" description="Basic and acidic residues" evidence="1">
    <location>
        <begin position="1614"/>
        <end position="1624"/>
    </location>
</feature>
<dbReference type="InterPro" id="IPR011990">
    <property type="entry name" value="TPR-like_helical_dom_sf"/>
</dbReference>
<feature type="region of interest" description="Disordered" evidence="1">
    <location>
        <begin position="869"/>
        <end position="935"/>
    </location>
</feature>
<feature type="compositionally biased region" description="Basic and acidic residues" evidence="1">
    <location>
        <begin position="1203"/>
        <end position="1213"/>
    </location>
</feature>
<feature type="region of interest" description="Disordered" evidence="1">
    <location>
        <begin position="2114"/>
        <end position="2137"/>
    </location>
</feature>
<evidence type="ECO:0000256" key="1">
    <source>
        <dbReference type="SAM" id="MobiDB-lite"/>
    </source>
</evidence>
<feature type="compositionally biased region" description="Low complexity" evidence="1">
    <location>
        <begin position="1390"/>
        <end position="1410"/>
    </location>
</feature>
<feature type="region of interest" description="Disordered" evidence="1">
    <location>
        <begin position="1"/>
        <end position="31"/>
    </location>
</feature>
<evidence type="ECO:0000313" key="2">
    <source>
        <dbReference type="EMBL" id="CBZ29637.1"/>
    </source>
</evidence>
<feature type="region of interest" description="Disordered" evidence="1">
    <location>
        <begin position="1806"/>
        <end position="1848"/>
    </location>
</feature>
<dbReference type="RefSeq" id="XP_003878089.1">
    <property type="nucleotide sequence ID" value="XM_003878040.1"/>
</dbReference>
<feature type="compositionally biased region" description="Low complexity" evidence="1">
    <location>
        <begin position="685"/>
        <end position="698"/>
    </location>
</feature>
<feature type="region of interest" description="Disordered" evidence="1">
    <location>
        <begin position="734"/>
        <end position="755"/>
    </location>
</feature>
<feature type="compositionally biased region" description="Low complexity" evidence="1">
    <location>
        <begin position="193"/>
        <end position="202"/>
    </location>
</feature>
<feature type="compositionally biased region" description="Polar residues" evidence="1">
    <location>
        <begin position="1600"/>
        <end position="1612"/>
    </location>
</feature>
<feature type="compositionally biased region" description="Basic and acidic residues" evidence="1">
    <location>
        <begin position="1829"/>
        <end position="1840"/>
    </location>
</feature>
<accession>E9B321</accession>
<dbReference type="VEuPathDB" id="TriTrypDB:LmxM.31.2410"/>
<dbReference type="GeneID" id="13453691"/>
<feature type="region of interest" description="Disordered" evidence="1">
    <location>
        <begin position="798"/>
        <end position="823"/>
    </location>
</feature>
<feature type="compositionally biased region" description="Low complexity" evidence="1">
    <location>
        <begin position="1560"/>
        <end position="1575"/>
    </location>
</feature>
<organism evidence="2 3">
    <name type="scientific">Leishmania mexicana (strain MHOM/GT/2001/U1103)</name>
    <dbReference type="NCBI Taxonomy" id="929439"/>
    <lineage>
        <taxon>Eukaryota</taxon>
        <taxon>Discoba</taxon>
        <taxon>Euglenozoa</taxon>
        <taxon>Kinetoplastea</taxon>
        <taxon>Metakinetoplastina</taxon>
        <taxon>Trypanosomatida</taxon>
        <taxon>Trypanosomatidae</taxon>
        <taxon>Leishmaniinae</taxon>
        <taxon>Leishmania</taxon>
    </lineage>
</organism>
<feature type="region of interest" description="Disordered" evidence="1">
    <location>
        <begin position="1362"/>
        <end position="1427"/>
    </location>
</feature>
<dbReference type="OrthoDB" id="267378at2759"/>
<sequence>MPAHQQLPHPSLTRASEGVSHVASTGHSSRVSQDVRQARAQHAFDAQASELEQQLDGQLELVFTLMRRIMVLDAHLAARSTAGTSTTLASSGADTEDYRELLVGQLEEVEDVTVSTALHFVELANRHALEWMNHGQYSAALQLLQRADRLLRKDTGRVFRYLPDPLELEAPSTSDAAGGCNGLRDGRDTTSLQRPAAASAQARSHDRKCPAMLTSSDSGASINHISSDSVCSISVPFFSPSQEPRRLKAVAAVAHNLGVYHFKLGEYKLASALFARSAALEEELQAPGIGITYFNMAQAQDGLGQLTEALRYAELAEEAVERQVFQAKDKTTRMRRRLTQGRAFQARDFPDGACAASRGGEDNHDGDTAAVNASTGGHRYSDAAATIDGEEEKALMRMWLQWRESVCFLSYVKQSHAGWLGGMGLYKEAYQHYQQAHRWLLAIPHLATEEQQRAQLLKQYMATMKTRWRREEIEEELYNHPLRTSSAASSGAVPAVSYPSHNTRAPSKLRARAHQRPQLSPAALSGAVPIAKDFTSPLQSTVVTSVLPRNVEVVGRRPSGPSRAFYRESFPTPNEAPFLWPSANAVVQRNSMSAQLRRRPSSANAVLHSLYAPRRPSASSLRHRHSATDHAIASAEQDHTPLSHPPQEPRQQQQQQQHGGKRASWDPSMRVPIPPPGRRTEYRTPAGRAGPAAPGPLLRRSSASLLRSNAGELEVFTTAHLTPRASSTPYDAHTRFASQHHPSPPREPAPVSSTSAESCVVRGLIFEAVPETPKSLPHRHHSELAVPDALTVERVKEVAADPPGQRRESAATPKKDSVGDGATDLAAWAPPAARQLPDLTPSPRIPGDLTWCVTVLQAFLRPRCHHRTLSGTEGERDRGKHADRGRNTIESPQRSCPAEASTVKSESPSRAADVEKATILDGDGTSRDAQSLSLSSKSVGALTVRRAELQASQPCSAGVYGALVSGTTVGRAPGSKSATQPSLSASSSSCAAVRRTACVESGGLHAEAAVTSNEDINASARHDGADVCVDLAAAEREWPSSPARDDASAGQHAGMGSLGVGYGGHVAVEAVMKRRRSVIPYESDDGEASGPTSPDRFYSKGFHDAGNSAGAAAPTAKRVYVVTSDSGATTTAASAPFPVHHEKNDGEKDFLHEPSLGGDEVMLKLESLDSERRSCMPVSADALVGREGDRCCGDASASTSKTSAHDISGKGESDAVATVAEEREDAPGNAPVLETCASVSKEAKANSLSALQRLNTGDQKITVEASPAMHAHEKDQHLVCEAEGRGTAAQRTASPFRASVDGVLRAEQAELACAAVAVAGSLSAHQLAILNKVASSVATVAEAFASAADDYGDVPKPSFLSPTSSAACRGTRAPFQSSRDPGVREGELKAVSASAALSHSSHSPVSQAPQETSRNVDQVDGSCSAGLGAAGEEEASNVCTAAHAILSDRSREDDLGDRTAVQKTALSDSPTPPFTSSVCAENVCPSSLEDTALPGGSSMRASISATAVRFTACGHEAPKRMSSSASVCPVDLEVEGDNGPASEALRQETEEAGGSALHKGSSAAPGASAASAGRAASSSREAVSWTEVKGATNALAVTVATPSAETEEQLTTPADKDGHPHEQSRAATLFSSPSRMRESCRGDSSMTTSAARPPHNEVADLPLSEDPASGKVTAEEQSAEVSAAIKEGRSPEEVVMAPPPRRSRVFVFAPHKLAASASMELRNVDFSFRSGDAGEQLRSPTRMPKQPAATLDTETVEDGAAKPVLLRLAGGSRTSGSSNDSLCFNEGYCCPAPMMAYATTEDETLGRRTTSISSTTTRITQLRGSSSRSIHDGNDLRPGDGESPGNNERRLLVKPEAVELVKTTAPVSATAPSPAIMQDGLPMPSASVDVAVPSEAPVMVKEDIAQVEEKDVKQLQRARQDLFSTHEIDIMKNMDTSPPCTTSAPNTPELLDSSKLTCSSPVFAPIAASAAVAPVEAPRGPGSAVELEMKLSTAVPPSISLRPESPVPLPKPGERSAGLLSPRNCPLDREGDLLGRVHGGDADEATPPGMGDVLATTEGETALEVGANHPVNGVKDGVAGAHEKARLKSEGAHGAAVASCEVSAGHLLPPHLPAPVHKPRPQQQRLGTNGSTWSDAETDEAQRRYIRDQIVQEEAAGVIQQAWRECVAARMRRRLHLLW</sequence>
<feature type="compositionally biased region" description="Basic and acidic residues" evidence="1">
    <location>
        <begin position="873"/>
        <end position="887"/>
    </location>
</feature>
<dbReference type="SMART" id="SM00028">
    <property type="entry name" value="TPR"/>
    <property type="match status" value="3"/>
</dbReference>
<dbReference type="EMBL" id="FR799584">
    <property type="protein sequence ID" value="CBZ29637.1"/>
    <property type="molecule type" value="Genomic_DNA"/>
</dbReference>
<keyword evidence="3" id="KW-1185">Reference proteome</keyword>
<reference evidence="2 3" key="1">
    <citation type="journal article" date="2011" name="Genome Res.">
        <title>Chromosome and gene copy number variation allow major structural change between species and strains of Leishmania.</title>
        <authorList>
            <person name="Rogers M.B."/>
            <person name="Hilley J.D."/>
            <person name="Dickens N.J."/>
            <person name="Wilkes J."/>
            <person name="Bates P.A."/>
            <person name="Depledge D.P."/>
            <person name="Harris D."/>
            <person name="Her Y."/>
            <person name="Herzyk P."/>
            <person name="Imamura H."/>
            <person name="Otto T.D."/>
            <person name="Sanders M."/>
            <person name="Seeger K."/>
            <person name="Dujardin J.C."/>
            <person name="Berriman M."/>
            <person name="Smith D.F."/>
            <person name="Hertz-Fowler C."/>
            <person name="Mottram J.C."/>
        </authorList>
    </citation>
    <scope>NUCLEOTIDE SEQUENCE [LARGE SCALE GENOMIC DNA]</scope>
    <source>
        <strain evidence="2 3">MHOM/GT/2001/U1103</strain>
    </source>
</reference>
<dbReference type="SUPFAM" id="SSF48452">
    <property type="entry name" value="TPR-like"/>
    <property type="match status" value="1"/>
</dbReference>
<feature type="compositionally biased region" description="Basic and acidic residues" evidence="1">
    <location>
        <begin position="798"/>
        <end position="818"/>
    </location>
</feature>
<dbReference type="OMA" id="TYFNMAQ"/>
<feature type="compositionally biased region" description="Polar residues" evidence="1">
    <location>
        <begin position="2122"/>
        <end position="2135"/>
    </location>
</feature>
<protein>
    <submittedName>
        <fullName evidence="2">Uncharacterized protein</fullName>
    </submittedName>
</protein>